<protein>
    <submittedName>
        <fullName evidence="3">BgtA-20294</fullName>
    </submittedName>
</protein>
<dbReference type="GO" id="GO:0016787">
    <property type="term" value="F:hydrolase activity"/>
    <property type="evidence" value="ECO:0007669"/>
    <property type="project" value="InterPro"/>
</dbReference>
<reference evidence="2" key="2">
    <citation type="submission" date="2013-01" db="EMBL/GenBank/DDBJ databases">
        <title>The wheat powdery mildew genome reveals unique evolution of an obligate biotroph.</title>
        <authorList>
            <person name="Oberhaensli S."/>
            <person name="Wicker T."/>
            <person name="Keller B."/>
        </authorList>
    </citation>
    <scope>NUCLEOTIDE SEQUENCE</scope>
    <source>
        <strain evidence="2">96224</strain>
    </source>
</reference>
<evidence type="ECO:0000259" key="1">
    <source>
        <dbReference type="Pfam" id="PF01738"/>
    </source>
</evidence>
<dbReference type="PANTHER" id="PTHR17630:SF44">
    <property type="entry name" value="PROTEIN AIM2"/>
    <property type="match status" value="1"/>
</dbReference>
<dbReference type="Pfam" id="PF01738">
    <property type="entry name" value="DLH"/>
    <property type="match status" value="1"/>
</dbReference>
<dbReference type="HOGENOM" id="CLU_054590_2_1_1"/>
<reference evidence="3" key="3">
    <citation type="submission" date="2018-07" db="EMBL/GenBank/DDBJ databases">
        <authorList>
            <person name="Quirk P.G."/>
            <person name="Krulwich T.A."/>
        </authorList>
    </citation>
    <scope>NUCLEOTIDE SEQUENCE</scope>
    <source>
        <strain evidence="3">96224</strain>
    </source>
</reference>
<gene>
    <name evidence="2" type="ORF">BGT96224_A20294</name>
    <name evidence="3" type="ORF">BGT96224V2_LOCUS7103</name>
</gene>
<name>A0A061HB12_BLUGR</name>
<dbReference type="Proteomes" id="UP000053110">
    <property type="component" value="Unassembled WGS sequence"/>
</dbReference>
<dbReference type="EMBL" id="UIGY01000250">
    <property type="protein sequence ID" value="SUZ13930.1"/>
    <property type="molecule type" value="Genomic_DNA"/>
</dbReference>
<evidence type="ECO:0000313" key="2">
    <source>
        <dbReference type="EMBL" id="EPQ61482.1"/>
    </source>
</evidence>
<feature type="domain" description="Dienelactone hydrolase" evidence="1">
    <location>
        <begin position="30"/>
        <end position="251"/>
    </location>
</feature>
<dbReference type="InterPro" id="IPR002925">
    <property type="entry name" value="Dienelactn_hydro"/>
</dbReference>
<dbReference type="OrthoDB" id="17560at2759"/>
<reference evidence="4" key="1">
    <citation type="journal article" date="2013" name="Nat. Genet.">
        <title>The wheat powdery mildew genome shows the unique evolution of an obligate biotroph.</title>
        <authorList>
            <person name="Wicker T."/>
            <person name="Oberhaensli S."/>
            <person name="Parlange F."/>
            <person name="Buchmann J.P."/>
            <person name="Shatalina M."/>
            <person name="Roffler S."/>
            <person name="Ben-David R."/>
            <person name="Dolezel J."/>
            <person name="Simkova H."/>
            <person name="Schulze-Lefert P."/>
            <person name="Spanu P.D."/>
            <person name="Bruggmann R."/>
            <person name="Amselem J."/>
            <person name="Quesneville H."/>
            <person name="Ver Loren van Themaat E."/>
            <person name="Paape T."/>
            <person name="Shimizu K.K."/>
            <person name="Keller B."/>
        </authorList>
    </citation>
    <scope>NUCLEOTIDE SEQUENCE [LARGE SCALE GENOMIC DNA]</scope>
    <source>
        <strain evidence="4">96224</strain>
    </source>
</reference>
<dbReference type="InterPro" id="IPR029058">
    <property type="entry name" value="AB_hydrolase_fold"/>
</dbReference>
<sequence>MASNPPSSCCVIGVKHDGETRGEDIKIDTIDAYISEPTGDNIHKNTAILIMPDVIGIWQNSKLIADQFAANGYFSLLIDTFNGDPIPLNRPDGFDFNSWMSKGTGGNNPHTKATVDPIIEKGISYLKNKSFTKIGGVGYCFGAKYVARFLSAGKGLDAGFVAHPSFVDEEELAAINGPFSIAAAEVDSIFPQDKRHKSEDILMKTGKPFQINLFSGVSHGFAVRCDLSVKIEKFSKEMAFLQAVNWFDEYLC</sequence>
<dbReference type="EMBL" id="KE375221">
    <property type="protein sequence ID" value="EPQ61482.1"/>
    <property type="molecule type" value="Genomic_DNA"/>
</dbReference>
<proteinExistence type="predicted"/>
<feature type="non-terminal residue" evidence="3">
    <location>
        <position position="252"/>
    </location>
</feature>
<dbReference type="Gene3D" id="3.40.50.1820">
    <property type="entry name" value="alpha/beta hydrolase"/>
    <property type="match status" value="1"/>
</dbReference>
<dbReference type="PANTHER" id="PTHR17630">
    <property type="entry name" value="DIENELACTONE HYDROLASE"/>
    <property type="match status" value="1"/>
</dbReference>
<dbReference type="SUPFAM" id="SSF53474">
    <property type="entry name" value="alpha/beta-Hydrolases"/>
    <property type="match status" value="1"/>
</dbReference>
<evidence type="ECO:0000313" key="3">
    <source>
        <dbReference type="EMBL" id="SUZ13930.1"/>
    </source>
</evidence>
<accession>A0A061HB12</accession>
<evidence type="ECO:0000313" key="4">
    <source>
        <dbReference type="Proteomes" id="UP000053110"/>
    </source>
</evidence>
<dbReference type="AlphaFoldDB" id="A0A061HB12"/>
<organism evidence="3">
    <name type="scientific">Blumeria graminis f. sp. tritici 96224</name>
    <dbReference type="NCBI Taxonomy" id="1268274"/>
    <lineage>
        <taxon>Eukaryota</taxon>
        <taxon>Fungi</taxon>
        <taxon>Dikarya</taxon>
        <taxon>Ascomycota</taxon>
        <taxon>Pezizomycotina</taxon>
        <taxon>Leotiomycetes</taxon>
        <taxon>Erysiphales</taxon>
        <taxon>Erysiphaceae</taxon>
        <taxon>Blumeria</taxon>
    </lineage>
</organism>